<keyword evidence="2" id="KW-1185">Reference proteome</keyword>
<reference evidence="2" key="1">
    <citation type="journal article" date="2017" name="Genome Biol.">
        <title>Comparative genomics reveals high biological diversity and specific adaptations in the industrially and medically important fungal genus Aspergillus.</title>
        <authorList>
            <person name="de Vries R.P."/>
            <person name="Riley R."/>
            <person name="Wiebenga A."/>
            <person name="Aguilar-Osorio G."/>
            <person name="Amillis S."/>
            <person name="Uchima C.A."/>
            <person name="Anderluh G."/>
            <person name="Asadollahi M."/>
            <person name="Askin M."/>
            <person name="Barry K."/>
            <person name="Battaglia E."/>
            <person name="Bayram O."/>
            <person name="Benocci T."/>
            <person name="Braus-Stromeyer S.A."/>
            <person name="Caldana C."/>
            <person name="Canovas D."/>
            <person name="Cerqueira G.C."/>
            <person name="Chen F."/>
            <person name="Chen W."/>
            <person name="Choi C."/>
            <person name="Clum A."/>
            <person name="Dos Santos R.A."/>
            <person name="Damasio A.R."/>
            <person name="Diallinas G."/>
            <person name="Emri T."/>
            <person name="Fekete E."/>
            <person name="Flipphi M."/>
            <person name="Freyberg S."/>
            <person name="Gallo A."/>
            <person name="Gournas C."/>
            <person name="Habgood R."/>
            <person name="Hainaut M."/>
            <person name="Harispe M.L."/>
            <person name="Henrissat B."/>
            <person name="Hilden K.S."/>
            <person name="Hope R."/>
            <person name="Hossain A."/>
            <person name="Karabika E."/>
            <person name="Karaffa L."/>
            <person name="Karanyi Z."/>
            <person name="Krasevec N."/>
            <person name="Kuo A."/>
            <person name="Kusch H."/>
            <person name="LaButti K."/>
            <person name="Lagendijk E.L."/>
            <person name="Lapidus A."/>
            <person name="Levasseur A."/>
            <person name="Lindquist E."/>
            <person name="Lipzen A."/>
            <person name="Logrieco A.F."/>
            <person name="MacCabe A."/>
            <person name="Maekelae M.R."/>
            <person name="Malavazi I."/>
            <person name="Melin P."/>
            <person name="Meyer V."/>
            <person name="Mielnichuk N."/>
            <person name="Miskei M."/>
            <person name="Molnar A.P."/>
            <person name="Mule G."/>
            <person name="Ngan C.Y."/>
            <person name="Orejas M."/>
            <person name="Orosz E."/>
            <person name="Ouedraogo J.P."/>
            <person name="Overkamp K.M."/>
            <person name="Park H.-S."/>
            <person name="Perrone G."/>
            <person name="Piumi F."/>
            <person name="Punt P.J."/>
            <person name="Ram A.F."/>
            <person name="Ramon A."/>
            <person name="Rauscher S."/>
            <person name="Record E."/>
            <person name="Riano-Pachon D.M."/>
            <person name="Robert V."/>
            <person name="Roehrig J."/>
            <person name="Ruller R."/>
            <person name="Salamov A."/>
            <person name="Salih N.S."/>
            <person name="Samson R.A."/>
            <person name="Sandor E."/>
            <person name="Sanguinetti M."/>
            <person name="Schuetze T."/>
            <person name="Sepcic K."/>
            <person name="Shelest E."/>
            <person name="Sherlock G."/>
            <person name="Sophianopoulou V."/>
            <person name="Squina F.M."/>
            <person name="Sun H."/>
            <person name="Susca A."/>
            <person name="Todd R.B."/>
            <person name="Tsang A."/>
            <person name="Unkles S.E."/>
            <person name="van de Wiele N."/>
            <person name="van Rossen-Uffink D."/>
            <person name="Oliveira J.V."/>
            <person name="Vesth T.C."/>
            <person name="Visser J."/>
            <person name="Yu J.-H."/>
            <person name="Zhou M."/>
            <person name="Andersen M.R."/>
            <person name="Archer D.B."/>
            <person name="Baker S.E."/>
            <person name="Benoit I."/>
            <person name="Brakhage A.A."/>
            <person name="Braus G.H."/>
            <person name="Fischer R."/>
            <person name="Frisvad J.C."/>
            <person name="Goldman G.H."/>
            <person name="Houbraken J."/>
            <person name="Oakley B."/>
            <person name="Pocsi I."/>
            <person name="Scazzocchio C."/>
            <person name="Seiboth B."/>
            <person name="vanKuyk P.A."/>
            <person name="Wortman J."/>
            <person name="Dyer P.S."/>
            <person name="Grigoriev I.V."/>
        </authorList>
    </citation>
    <scope>NUCLEOTIDE SEQUENCE [LARGE SCALE GENOMIC DNA]</scope>
    <source>
        <strain evidence="2">ITEM 5010</strain>
    </source>
</reference>
<evidence type="ECO:0000313" key="1">
    <source>
        <dbReference type="EMBL" id="OOF91998.1"/>
    </source>
</evidence>
<dbReference type="EMBL" id="KV907509">
    <property type="protein sequence ID" value="OOF91998.1"/>
    <property type="molecule type" value="Genomic_DNA"/>
</dbReference>
<name>A0A1R3RBZ0_ASPC5</name>
<accession>A0A1R3RBZ0</accession>
<dbReference type="Proteomes" id="UP000188318">
    <property type="component" value="Unassembled WGS sequence"/>
</dbReference>
<protein>
    <submittedName>
        <fullName evidence="1">Uncharacterized protein</fullName>
    </submittedName>
</protein>
<dbReference type="PANTHER" id="PTHR40788">
    <property type="entry name" value="CLR5 DOMAIN-CONTAINING PROTEIN-RELATED"/>
    <property type="match status" value="1"/>
</dbReference>
<dbReference type="VEuPathDB" id="FungiDB:ASPCADRAFT_409080"/>
<organism evidence="1 2">
    <name type="scientific">Aspergillus carbonarius (strain ITEM 5010)</name>
    <dbReference type="NCBI Taxonomy" id="602072"/>
    <lineage>
        <taxon>Eukaryota</taxon>
        <taxon>Fungi</taxon>
        <taxon>Dikarya</taxon>
        <taxon>Ascomycota</taxon>
        <taxon>Pezizomycotina</taxon>
        <taxon>Eurotiomycetes</taxon>
        <taxon>Eurotiomycetidae</taxon>
        <taxon>Eurotiales</taxon>
        <taxon>Aspergillaceae</taxon>
        <taxon>Aspergillus</taxon>
        <taxon>Aspergillus subgen. Circumdati</taxon>
    </lineage>
</organism>
<dbReference type="STRING" id="602072.A0A1R3RBZ0"/>
<evidence type="ECO:0000313" key="2">
    <source>
        <dbReference type="Proteomes" id="UP000188318"/>
    </source>
</evidence>
<dbReference type="OMA" id="WLLQTLW"/>
<dbReference type="OrthoDB" id="2922289at2759"/>
<proteinExistence type="predicted"/>
<gene>
    <name evidence="1" type="ORF">ASPCADRAFT_409080</name>
</gene>
<sequence length="852" mass="96568">MQSRPDHHFAPFDLGAEAWDSHAAPNETDKFDWNDPAAFFKAIGAGRPGAVPFPEIWSKEDVRREATTWSDRISTSYETLHAILQRHEPTIQKRWLKKTRAQRLKILLTAWPRVESERHESTQYRECFMWPYINQEDLLNTKALPLLLNARGRHPPSTFAAADIDAMHLGVVTKAIVPIFLNEHVLMLNGMTENTHEYGRLVAWDDHPDAFHWMHKQQQFHPGEGLVVLEAQGRLLTFLVQCSREILHDIPESSLFDGSFPILLEPQLKPESEISGFESLGVMAAEAPYRVPAQLDLGRIASLLTARASAAEDHLWALREDPGYFANMVLEAKEHRQEMLKDLDGKNHPVLVRGRQEILWGRVIRSMVSDAYLGLEMFSELSSQAKELFALQRVYTDGISPSEDLPAEYLEALLRFHHYLNQVAKGLLSKLKLVAVAAPPMRRLFAREPPPDAHTTKMAVVARPGSKMNKVEKQLIWLLRTLWENSGGLFLAGLPLIVDELERLLQSDTAARELVSAYVTEIIGDLSIVSQCLKQLSLYHPWARSWESELVDREDKLKQEYAERTRSWGRILAALDVAIPATSSSSRAVNLGDPSDGKFNYPIARRRNKENVEALRKAESHLDAFWAAIDQVMVTKAGDLHDTAMRALLSQSRILQRTAEWVEPGKPQPARSAQPKSSEVDGYGLYQHISTIYSGFSPRTLDLAQPKAKAKTRGKPRPTATHVDEAEALLRLNPADRQPTFTVDGRAFKVFRTIFFNPALMSTPGEVPWNDFLHAMTSVGFTVMKLYGSVWQFQPTRLDVERSIQFHEPHPRGKLPFTTARRYGRRLHRAYGWFGGMFVLDKKPDDIAAQSL</sequence>
<dbReference type="AlphaFoldDB" id="A0A1R3RBZ0"/>
<dbReference type="PANTHER" id="PTHR40788:SF2">
    <property type="entry name" value="CLR5 DOMAIN-CONTAINING PROTEIN"/>
    <property type="match status" value="1"/>
</dbReference>